<sequence>MKKIAIITLCFLAGTTVFSQKLLTRNGAVKFEATMPSALEEIAGSNATASCIFNETTGDFVTLVLVKGFKFKSPLMEEHFNENYLESSKFPKSTFKGKVLNFDKSKLTTSKTAYELEGDLTIHGITKKIKTKIYLSKDANKVNAQSDFSVKLSDYNIEIPSLVKDKISKEVKLSTQFILGES</sequence>
<dbReference type="RefSeq" id="WP_035126704.1">
    <property type="nucleotide sequence ID" value="NZ_JRHH01000003.1"/>
</dbReference>
<gene>
    <name evidence="2" type="ORF">LG45_07910</name>
</gene>
<dbReference type="Proteomes" id="UP000029554">
    <property type="component" value="Unassembled WGS sequence"/>
</dbReference>
<evidence type="ECO:0000259" key="1">
    <source>
        <dbReference type="Pfam" id="PF04264"/>
    </source>
</evidence>
<feature type="domain" description="Lipid/polyisoprenoid-binding YceI-like" evidence="1">
    <location>
        <begin position="62"/>
        <end position="176"/>
    </location>
</feature>
<organism evidence="2 3">
    <name type="scientific">Flavobacterium aquatile LMG 4008 = ATCC 11947</name>
    <dbReference type="NCBI Taxonomy" id="1453498"/>
    <lineage>
        <taxon>Bacteria</taxon>
        <taxon>Pseudomonadati</taxon>
        <taxon>Bacteroidota</taxon>
        <taxon>Flavobacteriia</taxon>
        <taxon>Flavobacteriales</taxon>
        <taxon>Flavobacteriaceae</taxon>
        <taxon>Flavobacterium</taxon>
    </lineage>
</organism>
<comment type="caution">
    <text evidence="2">The sequence shown here is derived from an EMBL/GenBank/DDBJ whole genome shotgun (WGS) entry which is preliminary data.</text>
</comment>
<dbReference type="PANTHER" id="PTHR34406">
    <property type="entry name" value="PROTEIN YCEI"/>
    <property type="match status" value="1"/>
</dbReference>
<dbReference type="Pfam" id="PF04264">
    <property type="entry name" value="YceI"/>
    <property type="match status" value="1"/>
</dbReference>
<dbReference type="OrthoDB" id="116832at2"/>
<name>A0A095V061_9FLAO</name>
<dbReference type="AlphaFoldDB" id="A0A095V061"/>
<reference evidence="2 3" key="1">
    <citation type="submission" date="2014-09" db="EMBL/GenBank/DDBJ databases">
        <title>Whole Genome Shotgun of Flavobacterium aquatile LMG 4008.</title>
        <authorList>
            <person name="Gale A.N."/>
            <person name="Pipes S.E."/>
            <person name="Newman J.D."/>
        </authorList>
    </citation>
    <scope>NUCLEOTIDE SEQUENCE [LARGE SCALE GENOMIC DNA]</scope>
    <source>
        <strain evidence="2 3">LMG 4008</strain>
    </source>
</reference>
<protein>
    <recommendedName>
        <fullName evidence="1">Lipid/polyisoprenoid-binding YceI-like domain-containing protein</fullName>
    </recommendedName>
</protein>
<dbReference type="PANTHER" id="PTHR34406:SF1">
    <property type="entry name" value="PROTEIN YCEI"/>
    <property type="match status" value="1"/>
</dbReference>
<evidence type="ECO:0000313" key="2">
    <source>
        <dbReference type="EMBL" id="KGD68210.1"/>
    </source>
</evidence>
<evidence type="ECO:0000313" key="3">
    <source>
        <dbReference type="Proteomes" id="UP000029554"/>
    </source>
</evidence>
<dbReference type="eggNOG" id="COG2353">
    <property type="taxonomic scope" value="Bacteria"/>
</dbReference>
<dbReference type="InterPro" id="IPR036761">
    <property type="entry name" value="TTHA0802/YceI-like_sf"/>
</dbReference>
<dbReference type="Gene3D" id="2.40.128.110">
    <property type="entry name" value="Lipid/polyisoprenoid-binding, YceI-like"/>
    <property type="match status" value="1"/>
</dbReference>
<keyword evidence="3" id="KW-1185">Reference proteome</keyword>
<dbReference type="SUPFAM" id="SSF101874">
    <property type="entry name" value="YceI-like"/>
    <property type="match status" value="1"/>
</dbReference>
<dbReference type="STRING" id="1453498.LG45_07910"/>
<dbReference type="EMBL" id="JRHH01000003">
    <property type="protein sequence ID" value="KGD68210.1"/>
    <property type="molecule type" value="Genomic_DNA"/>
</dbReference>
<dbReference type="InterPro" id="IPR007372">
    <property type="entry name" value="Lipid/polyisoprenoid-bd_YceI"/>
</dbReference>
<accession>A0A095V061</accession>
<proteinExistence type="predicted"/>